<dbReference type="SUPFAM" id="SSF47413">
    <property type="entry name" value="lambda repressor-like DNA-binding domains"/>
    <property type="match status" value="1"/>
</dbReference>
<proteinExistence type="predicted"/>
<dbReference type="PROSITE" id="PS50943">
    <property type="entry name" value="HTH_CROC1"/>
    <property type="match status" value="1"/>
</dbReference>
<dbReference type="Gene3D" id="1.10.260.40">
    <property type="entry name" value="lambda repressor-like DNA-binding domains"/>
    <property type="match status" value="1"/>
</dbReference>
<evidence type="ECO:0000313" key="2">
    <source>
        <dbReference type="EMBL" id="MBU7598942.1"/>
    </source>
</evidence>
<feature type="domain" description="HTH cro/C1-type" evidence="1">
    <location>
        <begin position="13"/>
        <end position="68"/>
    </location>
</feature>
<dbReference type="CDD" id="cd00093">
    <property type="entry name" value="HTH_XRE"/>
    <property type="match status" value="1"/>
</dbReference>
<dbReference type="RefSeq" id="WP_211040278.1">
    <property type="nucleotide sequence ID" value="NZ_JAELVF020000001.1"/>
</dbReference>
<dbReference type="Pfam" id="PF13560">
    <property type="entry name" value="HTH_31"/>
    <property type="match status" value="1"/>
</dbReference>
<keyword evidence="3" id="KW-1185">Reference proteome</keyword>
<organism evidence="2 3">
    <name type="scientific">Streptomyces tardus</name>
    <dbReference type="NCBI Taxonomy" id="2780544"/>
    <lineage>
        <taxon>Bacteria</taxon>
        <taxon>Bacillati</taxon>
        <taxon>Actinomycetota</taxon>
        <taxon>Actinomycetes</taxon>
        <taxon>Kitasatosporales</taxon>
        <taxon>Streptomycetaceae</taxon>
        <taxon>Streptomyces</taxon>
    </lineage>
</organism>
<evidence type="ECO:0000259" key="1">
    <source>
        <dbReference type="PROSITE" id="PS50943"/>
    </source>
</evidence>
<protein>
    <submittedName>
        <fullName evidence="2">Helix-turn-helix domain-containing protein</fullName>
    </submittedName>
</protein>
<evidence type="ECO:0000313" key="3">
    <source>
        <dbReference type="Proteomes" id="UP000694501"/>
    </source>
</evidence>
<comment type="caution">
    <text evidence="2">The sequence shown here is derived from an EMBL/GenBank/DDBJ whole genome shotgun (WGS) entry which is preliminary data.</text>
</comment>
<dbReference type="GO" id="GO:0003677">
    <property type="term" value="F:DNA binding"/>
    <property type="evidence" value="ECO:0007669"/>
    <property type="project" value="InterPro"/>
</dbReference>
<gene>
    <name evidence="2" type="ORF">JGS22_015305</name>
</gene>
<dbReference type="SMART" id="SM00530">
    <property type="entry name" value="HTH_XRE"/>
    <property type="match status" value="1"/>
</dbReference>
<dbReference type="AlphaFoldDB" id="A0A949N6D2"/>
<dbReference type="InterPro" id="IPR001387">
    <property type="entry name" value="Cro/C1-type_HTH"/>
</dbReference>
<sequence length="405" mass="44881">MAHGELFSVGQRVKWLRERRGMSQKTLGDFVGRTENWVYKIEHGRMPVDRLPVLIALCRALKCSMEDLTSGYVSGVTIGESEHEHVPAIRQALSLPTSILPVQVEGVSAEDFGLGVADAWTIYETQAHARYRDVGERLPTLLRQGHAALRDSNPADEPAVLRQLISLYSLHQIWLRRVGEPTLARIAADRGLALADNAEDPALLAAAAWSLSCVLTSSGDVADSYELVRQTIHQCRPDEAASAEHWSAFGALHLQGAVAAVRANKAPMGWDLYRGAQEAAVQVGSDLNAWHTCFGPTNVAMHEVHLMAEEGDPSEALRVADTIQVNPELPLERRTRYLIEVMNLNRIQRDDYATVHILGKLMKQSPEEIMFSPLVREAVAELLKREKPLWRDDLRAVARHIGLAA</sequence>
<dbReference type="EMBL" id="JAELVF020000001">
    <property type="protein sequence ID" value="MBU7598942.1"/>
    <property type="molecule type" value="Genomic_DNA"/>
</dbReference>
<accession>A0A949N6D2</accession>
<name>A0A949N6D2_9ACTN</name>
<dbReference type="Proteomes" id="UP000694501">
    <property type="component" value="Unassembled WGS sequence"/>
</dbReference>
<dbReference type="InterPro" id="IPR010982">
    <property type="entry name" value="Lambda_DNA-bd_dom_sf"/>
</dbReference>
<reference evidence="2" key="1">
    <citation type="submission" date="2021-06" db="EMBL/GenBank/DDBJ databases">
        <title>Sequencing of actinobacteria type strains.</title>
        <authorList>
            <person name="Nguyen G.-S."/>
            <person name="Wentzel A."/>
        </authorList>
    </citation>
    <scope>NUCLEOTIDE SEQUENCE</scope>
    <source>
        <strain evidence="2">P38-E01</strain>
    </source>
</reference>